<evidence type="ECO:0000256" key="7">
    <source>
        <dbReference type="SAM" id="Phobius"/>
    </source>
</evidence>
<feature type="transmembrane region" description="Helical" evidence="7">
    <location>
        <begin position="1005"/>
        <end position="1025"/>
    </location>
</feature>
<dbReference type="Gene3D" id="1.10.287.1490">
    <property type="match status" value="1"/>
</dbReference>
<dbReference type="EMBL" id="JAESWA010000023">
    <property type="protein sequence ID" value="MBL4932796.1"/>
    <property type="molecule type" value="Genomic_DNA"/>
</dbReference>
<feature type="domain" description="ABC3 transporter permease C-terminal" evidence="8">
    <location>
        <begin position="607"/>
        <end position="718"/>
    </location>
</feature>
<dbReference type="Pfam" id="PF02687">
    <property type="entry name" value="FtsX"/>
    <property type="match status" value="2"/>
</dbReference>
<keyword evidence="5 7" id="KW-0472">Membrane</keyword>
<evidence type="ECO:0000256" key="2">
    <source>
        <dbReference type="ARBA" id="ARBA00022475"/>
    </source>
</evidence>
<feature type="coiled-coil region" evidence="6">
    <location>
        <begin position="498"/>
        <end position="578"/>
    </location>
</feature>
<feature type="transmembrane region" description="Helical" evidence="7">
    <location>
        <begin position="1059"/>
        <end position="1080"/>
    </location>
</feature>
<keyword evidence="6" id="KW-0175">Coiled coil</keyword>
<keyword evidence="3 7" id="KW-0812">Transmembrane</keyword>
<dbReference type="Proteomes" id="UP000623681">
    <property type="component" value="Unassembled WGS sequence"/>
</dbReference>
<proteinExistence type="predicted"/>
<feature type="transmembrane region" description="Helical" evidence="7">
    <location>
        <begin position="773"/>
        <end position="793"/>
    </location>
</feature>
<accession>A0A937FJN4</accession>
<dbReference type="PANTHER" id="PTHR30287">
    <property type="entry name" value="MEMBRANE COMPONENT OF PREDICTED ABC SUPERFAMILY METABOLITE UPTAKE TRANSPORTER"/>
    <property type="match status" value="1"/>
</dbReference>
<comment type="caution">
    <text evidence="9">The sequence shown here is derived from an EMBL/GenBank/DDBJ whole genome shotgun (WGS) entry which is preliminary data.</text>
</comment>
<evidence type="ECO:0000313" key="10">
    <source>
        <dbReference type="Proteomes" id="UP000623681"/>
    </source>
</evidence>
<evidence type="ECO:0000256" key="1">
    <source>
        <dbReference type="ARBA" id="ARBA00004651"/>
    </source>
</evidence>
<dbReference type="RefSeq" id="WP_202768183.1">
    <property type="nucleotide sequence ID" value="NZ_JAESWA010000023.1"/>
</dbReference>
<dbReference type="AlphaFoldDB" id="A0A937FJN4"/>
<name>A0A937FJN4_9CLOT</name>
<dbReference type="InterPro" id="IPR038766">
    <property type="entry name" value="Membrane_comp_ABC_pdt"/>
</dbReference>
<feature type="transmembrane region" description="Helical" evidence="7">
    <location>
        <begin position="604"/>
        <end position="624"/>
    </location>
</feature>
<feature type="transmembrane region" description="Helical" evidence="7">
    <location>
        <begin position="21"/>
        <end position="38"/>
    </location>
</feature>
<dbReference type="InterPro" id="IPR003838">
    <property type="entry name" value="ABC3_permease_C"/>
</dbReference>
<feature type="transmembrane region" description="Helical" evidence="7">
    <location>
        <begin position="699"/>
        <end position="722"/>
    </location>
</feature>
<evidence type="ECO:0000256" key="4">
    <source>
        <dbReference type="ARBA" id="ARBA00022989"/>
    </source>
</evidence>
<feature type="coiled-coil region" evidence="6">
    <location>
        <begin position="250"/>
        <end position="358"/>
    </location>
</feature>
<evidence type="ECO:0000256" key="6">
    <source>
        <dbReference type="SAM" id="Coils"/>
    </source>
</evidence>
<comment type="subcellular location">
    <subcellularLocation>
        <location evidence="1">Cell membrane</location>
        <topology evidence="1">Multi-pass membrane protein</topology>
    </subcellularLocation>
</comment>
<evidence type="ECO:0000256" key="5">
    <source>
        <dbReference type="ARBA" id="ARBA00023136"/>
    </source>
</evidence>
<feature type="transmembrane region" description="Helical" evidence="7">
    <location>
        <begin position="652"/>
        <end position="679"/>
    </location>
</feature>
<keyword evidence="10" id="KW-1185">Reference proteome</keyword>
<evidence type="ECO:0000256" key="3">
    <source>
        <dbReference type="ARBA" id="ARBA00022692"/>
    </source>
</evidence>
<sequence length="1135" mass="127696">MQGKSYKKSIIREIASSKARFTSILVIIFLGVSFYSGIKSTGPDMKKSINRFYNSQNLMDSKIVSSLGLTDKDLDILKNNDKILDYYGTHSIDAGLTNVNSVVRFMEYDPQNIINNLIISEGRLPENSGEIALDEKALKQDKNLKIGDKYVIESDKDTMDSFKKTTFKIVGFVRSPMYVDNEARGTTTVGKGSIDYFAVLNKSDFSMDVYTEIYVRFKNVQNIDTYSNEYKGKMEQNNEYIQSLYSKRSIDRIDEVKKDAQKELDKAYKEIEDGENKLSSAQKEIEDGKDKLEAGKKQYAQGIKDYEQKIKAGEAKLADGQKQLENGQIEINNQKEKLAEGEEQLNGAKTQLDSAKEKFLAQGINPDQDTSNLKNQLSGLKTLIQTYDALSKDINDTVSSTQDGDMIPTQKIQYWKTIISQPGLGLEGLKGLIDQLETDPSNKTLAISISKGVDAASKSANENATNLETLINGITSYQQGKAQYEEQLKVLNGGKLQIDAAQKQLDASKIEITNGKKELEAGKVQGKLELDKAQKQLVDSEKKLIDGEKEIEQNKQKLLDARKKVDENKEKLKDLDKSKYYFFDRNDNPGYGVIKDSIKSLDNIASVFPVFFFLVAVLICLTTMTRMVEENRIEIGTLKALGYSDLEISEKFVVYAALASIIGGILGILVGCTALPSIINSAYGMLFVIPKFSIYFYPSYIIQSMAASILCTVGAVLFVLEVELKNNPSDMMRPKAPKLGKKIFLERITPLWKRLNFNQKVTLRNLFRYKQRMIMTVLGIAGCMAMLVTGFALQSSNKGVLDRQFNKLWHYQAMVIFKDDVSEKDSKEYDDILNGLKGYNSSLNIHQESVTFTKENMNKQTATLYVPEDVENFDKFVTLRDRVTEKNYKISDDGVIINEKLAKLLKVSSGNTIVMKDEDNNSYNVKVSEVSENYLMHSIYISPTYYEKIFGKKPVYNAQFLKLKSDAQSDDEISSKLMESNKVINVTLTSKIIDSSKESANSLNIVMVVIILASGSLAFVVLYNLNNINVSERIRELSTIKVLGFFDNEVTMYILRENVILTLLGVLVGSFMGKILYSFIIGTAETDTMMMLPDVFMSSYVFSALITILFSLLVMIMMHIKLRNVNMIDALKSNE</sequence>
<dbReference type="PANTHER" id="PTHR30287:SF1">
    <property type="entry name" value="INNER MEMBRANE PROTEIN"/>
    <property type="match status" value="1"/>
</dbReference>
<evidence type="ECO:0000259" key="8">
    <source>
        <dbReference type="Pfam" id="PF02687"/>
    </source>
</evidence>
<feature type="transmembrane region" description="Helical" evidence="7">
    <location>
        <begin position="1100"/>
        <end position="1118"/>
    </location>
</feature>
<evidence type="ECO:0000313" key="9">
    <source>
        <dbReference type="EMBL" id="MBL4932796.1"/>
    </source>
</evidence>
<organism evidence="9 10">
    <name type="scientific">Clostridium paridis</name>
    <dbReference type="NCBI Taxonomy" id="2803863"/>
    <lineage>
        <taxon>Bacteria</taxon>
        <taxon>Bacillati</taxon>
        <taxon>Bacillota</taxon>
        <taxon>Clostridia</taxon>
        <taxon>Eubacteriales</taxon>
        <taxon>Clostridiaceae</taxon>
        <taxon>Clostridium</taxon>
    </lineage>
</organism>
<dbReference type="GO" id="GO:0005886">
    <property type="term" value="C:plasma membrane"/>
    <property type="evidence" value="ECO:0007669"/>
    <property type="project" value="UniProtKB-SubCell"/>
</dbReference>
<feature type="domain" description="ABC3 transporter permease C-terminal" evidence="8">
    <location>
        <begin position="1009"/>
        <end position="1126"/>
    </location>
</feature>
<gene>
    <name evidence="9" type="ORF">JK634_13360</name>
</gene>
<protein>
    <submittedName>
        <fullName evidence="9">FtsX-like permease family protein</fullName>
    </submittedName>
</protein>
<reference evidence="9" key="1">
    <citation type="submission" date="2021-01" db="EMBL/GenBank/DDBJ databases">
        <title>Genome public.</title>
        <authorList>
            <person name="Liu C."/>
            <person name="Sun Q."/>
        </authorList>
    </citation>
    <scope>NUCLEOTIDE SEQUENCE</scope>
    <source>
        <strain evidence="9">YIM B02565</strain>
    </source>
</reference>
<keyword evidence="2" id="KW-1003">Cell membrane</keyword>
<keyword evidence="4 7" id="KW-1133">Transmembrane helix</keyword>